<dbReference type="InterPro" id="IPR029865">
    <property type="entry name" value="KIAA0319-like"/>
</dbReference>
<dbReference type="NCBIfam" id="TIGR04183">
    <property type="entry name" value="Por_Secre_tail"/>
    <property type="match status" value="1"/>
</dbReference>
<organism evidence="3 4">
    <name type="scientific">Chitinophaga rupis</name>
    <dbReference type="NCBI Taxonomy" id="573321"/>
    <lineage>
        <taxon>Bacteria</taxon>
        <taxon>Pseudomonadati</taxon>
        <taxon>Bacteroidota</taxon>
        <taxon>Chitinophagia</taxon>
        <taxon>Chitinophagales</taxon>
        <taxon>Chitinophagaceae</taxon>
        <taxon>Chitinophaga</taxon>
    </lineage>
</organism>
<dbReference type="InterPro" id="IPR029058">
    <property type="entry name" value="AB_hydrolase_fold"/>
</dbReference>
<dbReference type="GO" id="GO:0031410">
    <property type="term" value="C:cytoplasmic vesicle"/>
    <property type="evidence" value="ECO:0007669"/>
    <property type="project" value="TreeGrafter"/>
</dbReference>
<dbReference type="SMART" id="SM00710">
    <property type="entry name" value="PbH1"/>
    <property type="match status" value="8"/>
</dbReference>
<dbReference type="CDD" id="cd00146">
    <property type="entry name" value="PKD"/>
    <property type="match status" value="2"/>
</dbReference>
<feature type="compositionally biased region" description="Low complexity" evidence="1">
    <location>
        <begin position="281"/>
        <end position="298"/>
    </location>
</feature>
<protein>
    <submittedName>
        <fullName evidence="3">PKD domain-containing protein</fullName>
    </submittedName>
</protein>
<dbReference type="PANTHER" id="PTHR46182:SF2">
    <property type="entry name" value="FI19480P1"/>
    <property type="match status" value="1"/>
</dbReference>
<dbReference type="InterPro" id="IPR022409">
    <property type="entry name" value="PKD/Chitinase_dom"/>
</dbReference>
<evidence type="ECO:0000313" key="3">
    <source>
        <dbReference type="EMBL" id="SEN88849.1"/>
    </source>
</evidence>
<dbReference type="SMART" id="SM00089">
    <property type="entry name" value="PKD"/>
    <property type="match status" value="9"/>
</dbReference>
<dbReference type="InterPro" id="IPR012334">
    <property type="entry name" value="Pectin_lyas_fold"/>
</dbReference>
<gene>
    <name evidence="3" type="ORF">SAMN04488505_11451</name>
</gene>
<accession>A0A1H8K726</accession>
<dbReference type="GO" id="GO:0016020">
    <property type="term" value="C:membrane"/>
    <property type="evidence" value="ECO:0007669"/>
    <property type="project" value="TreeGrafter"/>
</dbReference>
<feature type="region of interest" description="Disordered" evidence="1">
    <location>
        <begin position="280"/>
        <end position="303"/>
    </location>
</feature>
<dbReference type="InterPro" id="IPR059226">
    <property type="entry name" value="Choice_anch_Q_dom"/>
</dbReference>
<evidence type="ECO:0000259" key="2">
    <source>
        <dbReference type="PROSITE" id="PS50093"/>
    </source>
</evidence>
<dbReference type="InterPro" id="IPR026444">
    <property type="entry name" value="Secre_tail"/>
</dbReference>
<dbReference type="Proteomes" id="UP000198984">
    <property type="component" value="Unassembled WGS sequence"/>
</dbReference>
<proteinExistence type="predicted"/>
<feature type="domain" description="PKD" evidence="2">
    <location>
        <begin position="1233"/>
        <end position="1304"/>
    </location>
</feature>
<dbReference type="Pfam" id="PF13229">
    <property type="entry name" value="Beta_helix"/>
    <property type="match status" value="1"/>
</dbReference>
<dbReference type="InterPro" id="IPR013783">
    <property type="entry name" value="Ig-like_fold"/>
</dbReference>
<dbReference type="InterPro" id="IPR039448">
    <property type="entry name" value="Beta_helix"/>
</dbReference>
<dbReference type="SUPFAM" id="SSF51126">
    <property type="entry name" value="Pectin lyase-like"/>
    <property type="match status" value="1"/>
</dbReference>
<dbReference type="Gene3D" id="2.160.20.10">
    <property type="entry name" value="Single-stranded right-handed beta-helix, Pectin lyase-like"/>
    <property type="match status" value="1"/>
</dbReference>
<dbReference type="SUPFAM" id="SSF49299">
    <property type="entry name" value="PKD domain"/>
    <property type="match status" value="9"/>
</dbReference>
<dbReference type="Pfam" id="PF22352">
    <property type="entry name" value="K319L-like_PKD"/>
    <property type="match status" value="9"/>
</dbReference>
<dbReference type="Pfam" id="PF18962">
    <property type="entry name" value="Por_Secre_tail"/>
    <property type="match status" value="1"/>
</dbReference>
<dbReference type="SUPFAM" id="SSF53474">
    <property type="entry name" value="alpha/beta-Hydrolases"/>
    <property type="match status" value="1"/>
</dbReference>
<dbReference type="Gene3D" id="3.40.50.1820">
    <property type="entry name" value="alpha/beta hydrolase"/>
    <property type="match status" value="1"/>
</dbReference>
<dbReference type="Gene3D" id="2.60.40.10">
    <property type="entry name" value="Immunoglobulins"/>
    <property type="match status" value="9"/>
</dbReference>
<dbReference type="NCBIfam" id="NF041518">
    <property type="entry name" value="choice_anch_Q"/>
    <property type="match status" value="1"/>
</dbReference>
<dbReference type="EMBL" id="FOBB01000014">
    <property type="protein sequence ID" value="SEN88849.1"/>
    <property type="molecule type" value="Genomic_DNA"/>
</dbReference>
<sequence>MKQHYTNSTVPGRTGLLVLLSCLSLCLSSFGQGMKNVPKTLPDTFTNLTGYYQALPVDYDANPKKSYPLLISVHGVGELAGANTTTLQSKVLKNGPQALIERGTFPNSFTSNGQQYSFIVVSPQFKTWPGAGDIHRLVAYLQKTLRIDASRLYVTGLSMGGGVIWGAISEVPSKAKQYAAAVVVCGAYDPAPYPQLQKTIATNNTPVWATHNNNDPTVPYKYSVGWVDGIDGSKPAPNPMAKLTTFNARIHDAWSKTYDPNFKENGMNVYEWMLQYTRGVSSTPPTTTPSKPSSGTGTVNKRITVPRSSGNQVYYPDAMKSLNITAGDTLCLAAGDYDFIQFGGLLGTAAKPIIIQNCGGLVRTGVNSTTTVAAFVFTNSKYFKVEGTGDKNLEYGFDVNGTNKNGQKLFGFFLGDGSSDYDLHNAYVHDAGMFVQAKTLQQCGHPEWLEGAFVMRNVKIHHLLCRNSAWEGFYIGNTHYLWDDGTCKSMKSHHIENLEVYDNDLENVGSDGIQISMADLGTNLVHHNRLVNYAMARNSAHGYGILCGGGSTLRIYNNRVDKGYNCGIQIFGSGINYVYNNVVTNIYYEGINVTDKLLFQPATGYIYNNTVSGTGVDAIKIYADLTTVGHKVYNNLLIAPGGSWDYPQSGMYIRGSAPIKFDYSNNQSYKTTDLPLLGNILGGIYELTSKSAAVNAGRDMSDLGLKTDFDDVTRPQGGKYDVGAYEYAGLLNTAPTADAGGDVVIKLPAATVTLDGTGSKDKDGIITKYAWKKLSGPVQGTITTATVSKTTVTNLIQGTYVFQLTVTDNSGAISTDEVMVTVQPSTGNKLPDAEAGSDVTLTLPTNATQLYGSNSLDPDGVIVSYLWKKISGPSAFTIAENDASNTDVTGLVAGSYTFELSITDNAGGVSKDQVVINVVNPGGNQAPVANAGADVRITLPTSTATLDGTASKDADGSISKYAWTKVSGPTGGTITSAGASKTTVTGLTTAGTYVFRLTVTDNKNTTATDDVTVTVSSATNKAPTSNAGKDVTITLPTSSTTLDGTGSTDTDGSITKYLWSKVSGPTGGTITTGGASKTTVTGLTQGTYVFKLTVTDDDNATASDEVTVIVNAAANKTPTANAGADINITMPTNSATLDGTKSADADGRISKYAWTKVSGPASGTITTASASKTTITGLGQGTYVFRLTVTDDKNATATDEVTVVVNAAANKTPVANAGQDLTITLPLRTAHVDGSASKDPDGSIVSYTWTKISGGQGTIIEPNNKATNITGLAPGTYVYELTVKDNKGATATDRVTVTVINAVVNEDPIANAGPDIWITLPLRTAHADGSASKDPDGTIASYSWTKVSGGQGTIIEPAKRATNITGLDIGTYVYELRVTDNKGAVSTDRVTVTVLPDPNNKAPIANAGSDITITLPLTTAHVDASESKDADGSIRKYQWTQISGANSTIIEPANKATNITGLVAAGTYVYELKVTDNEGVFATDRVTVTVKEAAVAKNIAPLAIATGDESVQAPNDFMYINAEQSNDPDGIITTYSWRQVSGPSPAYIWHPDWVETRISGLEVGTYVFELTVTDDQGAVSKTTYTVEVLTDKTSITLDSVALYPNPAVTNMRITVRYIGSGDRLYFTIYDLNGRPKANFSEPVTGKTIQKDIDVSTLTGGYYIMEVKDSKGTFRWTGKFLKAGD</sequence>
<evidence type="ECO:0000256" key="1">
    <source>
        <dbReference type="SAM" id="MobiDB-lite"/>
    </source>
</evidence>
<reference evidence="3 4" key="1">
    <citation type="submission" date="2016-10" db="EMBL/GenBank/DDBJ databases">
        <authorList>
            <person name="de Groot N.N."/>
        </authorList>
    </citation>
    <scope>NUCLEOTIDE SEQUENCE [LARGE SCALE GENOMIC DNA]</scope>
    <source>
        <strain evidence="3 4">DSM 21039</strain>
    </source>
</reference>
<evidence type="ECO:0000313" key="4">
    <source>
        <dbReference type="Proteomes" id="UP000198984"/>
    </source>
</evidence>
<dbReference type="STRING" id="573321.SAMN04488505_11451"/>
<dbReference type="InterPro" id="IPR006626">
    <property type="entry name" value="PbH1"/>
</dbReference>
<dbReference type="InterPro" id="IPR000601">
    <property type="entry name" value="PKD_dom"/>
</dbReference>
<dbReference type="InterPro" id="IPR035986">
    <property type="entry name" value="PKD_dom_sf"/>
</dbReference>
<dbReference type="InterPro" id="IPR011050">
    <property type="entry name" value="Pectin_lyase_fold/virulence"/>
</dbReference>
<keyword evidence="4" id="KW-1185">Reference proteome</keyword>
<dbReference type="PANTHER" id="PTHR46182">
    <property type="entry name" value="FI19480P1"/>
    <property type="match status" value="1"/>
</dbReference>
<dbReference type="PROSITE" id="PS50093">
    <property type="entry name" value="PKD"/>
    <property type="match status" value="1"/>
</dbReference>
<name>A0A1H8K726_9BACT</name>